<dbReference type="Proteomes" id="UP000216339">
    <property type="component" value="Unassembled WGS sequence"/>
</dbReference>
<dbReference type="InterPro" id="IPR008969">
    <property type="entry name" value="CarboxyPept-like_regulatory"/>
</dbReference>
<sequence>MIRSRLLPLLLLGLAVGASAQEDYRSDFIVGVQTPEGEPIAGATVLVGGRGASTNAEGEATLRDLAPGRHRVQVSFLGYETRTLVARLDAPGPWGLIVELDEGAVGLDEVVVEARDLSRSRLAADGFFDRLDLGLGRVLTREEIERKAPIRLGDALTGLLGVRIVTNRVSAPGDVPGRSAVATRRGAECQMAIYLDGVYSPFLTDDVDAITAQDVVAIEVYRGPTQIPTFYNQLGRGEGCGVILVWTSNSLSDAQ</sequence>
<name>A0A271J5S2_9BACT</name>
<feature type="domain" description="TonB-dependent receptor plug" evidence="2">
    <location>
        <begin position="138"/>
        <end position="226"/>
    </location>
</feature>
<keyword evidence="4" id="KW-1185">Reference proteome</keyword>
<feature type="chain" id="PRO_5012131203" description="TonB-dependent receptor plug domain-containing protein" evidence="1">
    <location>
        <begin position="21"/>
        <end position="255"/>
    </location>
</feature>
<dbReference type="Pfam" id="PF07715">
    <property type="entry name" value="Plug"/>
    <property type="match status" value="1"/>
</dbReference>
<evidence type="ECO:0000313" key="3">
    <source>
        <dbReference type="EMBL" id="PAP78305.1"/>
    </source>
</evidence>
<comment type="caution">
    <text evidence="3">The sequence shown here is derived from an EMBL/GenBank/DDBJ whole genome shotgun (WGS) entry which is preliminary data.</text>
</comment>
<feature type="signal peptide" evidence="1">
    <location>
        <begin position="1"/>
        <end position="20"/>
    </location>
</feature>
<dbReference type="Gene3D" id="2.60.40.1120">
    <property type="entry name" value="Carboxypeptidase-like, regulatory domain"/>
    <property type="match status" value="1"/>
</dbReference>
<dbReference type="Pfam" id="PF13620">
    <property type="entry name" value="CarboxypepD_reg"/>
    <property type="match status" value="1"/>
</dbReference>
<gene>
    <name evidence="3" type="ORF">BSZ37_18675</name>
</gene>
<keyword evidence="1" id="KW-0732">Signal</keyword>
<dbReference type="Gene3D" id="2.170.130.10">
    <property type="entry name" value="TonB-dependent receptor, plug domain"/>
    <property type="match status" value="1"/>
</dbReference>
<evidence type="ECO:0000256" key="1">
    <source>
        <dbReference type="SAM" id="SignalP"/>
    </source>
</evidence>
<evidence type="ECO:0000313" key="4">
    <source>
        <dbReference type="Proteomes" id="UP000216339"/>
    </source>
</evidence>
<dbReference type="RefSeq" id="WP_179299757.1">
    <property type="nucleotide sequence ID" value="NZ_MQWD01000001.1"/>
</dbReference>
<accession>A0A271J5S2</accession>
<dbReference type="SUPFAM" id="SSF49464">
    <property type="entry name" value="Carboxypeptidase regulatory domain-like"/>
    <property type="match status" value="1"/>
</dbReference>
<reference evidence="3 4" key="1">
    <citation type="submission" date="2016-11" db="EMBL/GenBank/DDBJ databases">
        <title>Study of marine rhodopsin-containing bacteria.</title>
        <authorList>
            <person name="Yoshizawa S."/>
            <person name="Kumagai Y."/>
            <person name="Kogure K."/>
        </authorList>
    </citation>
    <scope>NUCLEOTIDE SEQUENCE [LARGE SCALE GENOMIC DNA]</scope>
    <source>
        <strain evidence="3 4">SAORIC-28</strain>
    </source>
</reference>
<organism evidence="3 4">
    <name type="scientific">Rubrivirga marina</name>
    <dbReference type="NCBI Taxonomy" id="1196024"/>
    <lineage>
        <taxon>Bacteria</taxon>
        <taxon>Pseudomonadati</taxon>
        <taxon>Rhodothermota</taxon>
        <taxon>Rhodothermia</taxon>
        <taxon>Rhodothermales</taxon>
        <taxon>Rubricoccaceae</taxon>
        <taxon>Rubrivirga</taxon>
    </lineage>
</organism>
<dbReference type="InterPro" id="IPR037066">
    <property type="entry name" value="Plug_dom_sf"/>
</dbReference>
<dbReference type="SUPFAM" id="SSF56935">
    <property type="entry name" value="Porins"/>
    <property type="match status" value="1"/>
</dbReference>
<dbReference type="InterPro" id="IPR012910">
    <property type="entry name" value="Plug_dom"/>
</dbReference>
<evidence type="ECO:0000259" key="2">
    <source>
        <dbReference type="Pfam" id="PF07715"/>
    </source>
</evidence>
<dbReference type="AlphaFoldDB" id="A0A271J5S2"/>
<dbReference type="EMBL" id="MQWD01000001">
    <property type="protein sequence ID" value="PAP78305.1"/>
    <property type="molecule type" value="Genomic_DNA"/>
</dbReference>
<proteinExistence type="predicted"/>
<protein>
    <recommendedName>
        <fullName evidence="2">TonB-dependent receptor plug domain-containing protein</fullName>
    </recommendedName>
</protein>